<protein>
    <recommendedName>
        <fullName evidence="2">Large polyvalent protein associated domain-containing protein</fullName>
    </recommendedName>
</protein>
<feature type="non-terminal residue" evidence="1">
    <location>
        <position position="1"/>
    </location>
</feature>
<dbReference type="AlphaFoldDB" id="A0A0F9E6P7"/>
<feature type="non-terminal residue" evidence="1">
    <location>
        <position position="629"/>
    </location>
</feature>
<comment type="caution">
    <text evidence="1">The sequence shown here is derived from an EMBL/GenBank/DDBJ whole genome shotgun (WGS) entry which is preliminary data.</text>
</comment>
<name>A0A0F9E6P7_9ZZZZ</name>
<reference evidence="1" key="1">
    <citation type="journal article" date="2015" name="Nature">
        <title>Complex archaea that bridge the gap between prokaryotes and eukaryotes.</title>
        <authorList>
            <person name="Spang A."/>
            <person name="Saw J.H."/>
            <person name="Jorgensen S.L."/>
            <person name="Zaremba-Niedzwiedzka K."/>
            <person name="Martijn J."/>
            <person name="Lind A.E."/>
            <person name="van Eijk R."/>
            <person name="Schleper C."/>
            <person name="Guy L."/>
            <person name="Ettema T.J."/>
        </authorList>
    </citation>
    <scope>NUCLEOTIDE SEQUENCE</scope>
</reference>
<evidence type="ECO:0008006" key="2">
    <source>
        <dbReference type="Google" id="ProtNLM"/>
    </source>
</evidence>
<organism evidence="1">
    <name type="scientific">marine sediment metagenome</name>
    <dbReference type="NCBI Taxonomy" id="412755"/>
    <lineage>
        <taxon>unclassified sequences</taxon>
        <taxon>metagenomes</taxon>
        <taxon>ecological metagenomes</taxon>
    </lineage>
</organism>
<gene>
    <name evidence="1" type="ORF">LCGC14_2190770</name>
</gene>
<accession>A0A0F9E6P7</accession>
<evidence type="ECO:0000313" key="1">
    <source>
        <dbReference type="EMBL" id="KKL61891.1"/>
    </source>
</evidence>
<proteinExistence type="predicted"/>
<dbReference type="EMBL" id="LAZR01028671">
    <property type="protein sequence ID" value="KKL61891.1"/>
    <property type="molecule type" value="Genomic_DNA"/>
</dbReference>
<sequence>EELAFLGEVQVATEEMVETIRETQKIQTPKEQLFGQEEKRLLKKHWRRVKHFVAGWHHNLIRVNRMMEWLDGHEKGPNWHRIFLPTYQASLEADDAINQRFGDLQTFMQETFGPEGVKQLMTGKQTAVADPQFKDKLSLSPAERIGFYVLSKNKDGLRRLKRGNLGSFGNSEQALKAILDSVTEKEKQLGDWALEQLQEQYPRANQAAIIALGRELTPADNYFPLYSPAESQNMEQQVDFLTELEQKAKPTIPKEISETKERVPTATGPVETNFFRSYMHNFTRVEQFIHMAPAVNELQNILNNKEYRYTLNKATNGYGVKIIQDWAKDTTRGKSTEINNWMGKTLMGLRTNAMVYAIGYNIPSVMRQPLSLGNAIAIDPLMMKYVPANWMKNKQGWDNYRSMENEVMGKSIMMRNRNFDRVQSTLNSLSAMEKRVMGKKDYSQRAIGWIRWTDRHTAVLVWKSLYDVATERNMSEEQAIAFADDGTAKTQPMGHARDLPAFFRGGPLEKLLSTFQNQVNNNYDFWTHDIVGELKAGKISKRIAAHRVMFSYVIPALAFGMIGRGGLPEDWKDVAGDLAVYPLGALFLVGRVVTNAAKGFAGGGTSVAESGISELEKTIAAGFKGDIKG</sequence>